<dbReference type="SUPFAM" id="SSF57938">
    <property type="entry name" value="DnaJ/Hsp40 cysteine-rich domain"/>
    <property type="match status" value="1"/>
</dbReference>
<accession>A0A3N2B924</accession>
<evidence type="ECO:0000259" key="14">
    <source>
        <dbReference type="PROSITE" id="PS51188"/>
    </source>
</evidence>
<dbReference type="SUPFAM" id="SSF46565">
    <property type="entry name" value="Chaperone J-domain"/>
    <property type="match status" value="1"/>
</dbReference>
<comment type="similarity">
    <text evidence="9 11">Belongs to the DnaJ family.</text>
</comment>
<dbReference type="NCBIfam" id="NF008035">
    <property type="entry name" value="PRK10767.1"/>
    <property type="match status" value="1"/>
</dbReference>
<dbReference type="GO" id="GO:0042026">
    <property type="term" value="P:protein refolding"/>
    <property type="evidence" value="ECO:0007669"/>
    <property type="project" value="TreeGrafter"/>
</dbReference>
<dbReference type="CDD" id="cd10719">
    <property type="entry name" value="DnaJ_zf"/>
    <property type="match status" value="1"/>
</dbReference>
<dbReference type="EMBL" id="RKHK01000001">
    <property type="protein sequence ID" value="ROR71757.1"/>
    <property type="molecule type" value="Genomic_DNA"/>
</dbReference>
<organism evidence="15 16">
    <name type="scientific">Bogoriella caseilytica</name>
    <dbReference type="NCBI Taxonomy" id="56055"/>
    <lineage>
        <taxon>Bacteria</taxon>
        <taxon>Bacillati</taxon>
        <taxon>Actinomycetota</taxon>
        <taxon>Actinomycetes</taxon>
        <taxon>Micrococcales</taxon>
        <taxon>Bogoriellaceae</taxon>
        <taxon>Bogoriella</taxon>
    </lineage>
</organism>
<dbReference type="GO" id="GO:0031072">
    <property type="term" value="F:heat shock protein binding"/>
    <property type="evidence" value="ECO:0007669"/>
    <property type="project" value="InterPro"/>
</dbReference>
<dbReference type="CDD" id="cd06257">
    <property type="entry name" value="DnaJ"/>
    <property type="match status" value="1"/>
</dbReference>
<dbReference type="InterPro" id="IPR036410">
    <property type="entry name" value="HSP_DnaJ_Cys-rich_dom_sf"/>
</dbReference>
<dbReference type="GO" id="GO:0005737">
    <property type="term" value="C:cytoplasm"/>
    <property type="evidence" value="ECO:0007669"/>
    <property type="project" value="UniProtKB-SubCell"/>
</dbReference>
<dbReference type="InterPro" id="IPR008971">
    <property type="entry name" value="HSP40/DnaJ_pept-bd"/>
</dbReference>
<keyword evidence="2 11" id="KW-0235">DNA replication</keyword>
<evidence type="ECO:0000256" key="1">
    <source>
        <dbReference type="ARBA" id="ARBA00022490"/>
    </source>
</evidence>
<dbReference type="PANTHER" id="PTHR43096">
    <property type="entry name" value="DNAJ HOMOLOG 1, MITOCHONDRIAL-RELATED"/>
    <property type="match status" value="1"/>
</dbReference>
<sequence>MTDYYEILGVSRDASAEDIKKAYRKMARRYHPDVAGEEGAEKFKDLGRAYEVLADPEKRRMYDMGGEEALGGAGSGFPGAQGFGSFSDIFETFFGGAGGGQRGPASRARRGQDSLMRVDLELRDVVFGTTKDLQLETAVVCSTCNGSCCRPGTSPRTCEVCQGRGSVQRMTRSFLGQVMATTACTACGGVGTVIPDPCPDCAGEGRVRTRQSLTVDIPAGVETGTRIRMSGRGEVGIGGGPAGDLYIEIRERSHSVFVRRGDDLHCTLPVPMTAAALGTVATLETLDGPQEVDIAPGTQPDHVIRLPGLGVGRLQRHGRGDLHVHINVQVPIKLDERQRQLLMDLAEERGEARPEPRLAASGSGMFSKLYEKLTGR</sequence>
<dbReference type="NCBIfam" id="NF010871">
    <property type="entry name" value="PRK14278.1"/>
    <property type="match status" value="1"/>
</dbReference>
<keyword evidence="1 11" id="KW-0963">Cytoplasm</keyword>
<dbReference type="GO" id="GO:0006260">
    <property type="term" value="P:DNA replication"/>
    <property type="evidence" value="ECO:0007669"/>
    <property type="project" value="UniProtKB-KW"/>
</dbReference>
<feature type="binding site" evidence="11">
    <location>
        <position position="201"/>
    </location>
    <ligand>
        <name>Zn(2+)</name>
        <dbReference type="ChEBI" id="CHEBI:29105"/>
        <label>1</label>
    </ligand>
</feature>
<dbReference type="Proteomes" id="UP000280668">
    <property type="component" value="Unassembled WGS sequence"/>
</dbReference>
<dbReference type="InterPro" id="IPR018253">
    <property type="entry name" value="DnaJ_domain_CS"/>
</dbReference>
<gene>
    <name evidence="11" type="primary">dnaJ</name>
    <name evidence="15" type="ORF">EDD31_0095</name>
</gene>
<dbReference type="CDD" id="cd10747">
    <property type="entry name" value="DnaJ_C"/>
    <property type="match status" value="1"/>
</dbReference>
<feature type="domain" description="CR-type" evidence="14">
    <location>
        <begin position="128"/>
        <end position="210"/>
    </location>
</feature>
<dbReference type="InterPro" id="IPR001305">
    <property type="entry name" value="HSP_DnaJ_Cys-rich_dom"/>
</dbReference>
<dbReference type="SUPFAM" id="SSF49493">
    <property type="entry name" value="HSP40/DnaJ peptide-binding domain"/>
    <property type="match status" value="2"/>
</dbReference>
<evidence type="ECO:0000256" key="3">
    <source>
        <dbReference type="ARBA" id="ARBA00022723"/>
    </source>
</evidence>
<feature type="binding site" evidence="11">
    <location>
        <position position="161"/>
    </location>
    <ligand>
        <name>Zn(2+)</name>
        <dbReference type="ChEBI" id="CHEBI:29105"/>
        <label>2</label>
    </ligand>
</feature>
<evidence type="ECO:0000313" key="15">
    <source>
        <dbReference type="EMBL" id="ROR71757.1"/>
    </source>
</evidence>
<evidence type="ECO:0000313" key="16">
    <source>
        <dbReference type="Proteomes" id="UP000280668"/>
    </source>
</evidence>
<feature type="zinc finger region" description="CR-type" evidence="12">
    <location>
        <begin position="128"/>
        <end position="210"/>
    </location>
</feature>
<dbReference type="PROSITE" id="PS00636">
    <property type="entry name" value="DNAJ_1"/>
    <property type="match status" value="1"/>
</dbReference>
<dbReference type="Gene3D" id="2.60.260.20">
    <property type="entry name" value="Urease metallochaperone UreE, N-terminal domain"/>
    <property type="match status" value="2"/>
</dbReference>
<dbReference type="GO" id="GO:0008270">
    <property type="term" value="F:zinc ion binding"/>
    <property type="evidence" value="ECO:0007669"/>
    <property type="project" value="UniProtKB-UniRule"/>
</dbReference>
<comment type="subcellular location">
    <subcellularLocation>
        <location evidence="11">Cytoplasm</location>
    </subcellularLocation>
</comment>
<evidence type="ECO:0000256" key="8">
    <source>
        <dbReference type="ARBA" id="ARBA00023186"/>
    </source>
</evidence>
<comment type="cofactor">
    <cofactor evidence="11">
        <name>Zn(2+)</name>
        <dbReference type="ChEBI" id="CHEBI:29105"/>
    </cofactor>
    <text evidence="11">Binds 2 Zn(2+) ions per monomer.</text>
</comment>
<dbReference type="PROSITE" id="PS51188">
    <property type="entry name" value="ZF_CR"/>
    <property type="match status" value="1"/>
</dbReference>
<feature type="binding site" evidence="11">
    <location>
        <position position="198"/>
    </location>
    <ligand>
        <name>Zn(2+)</name>
        <dbReference type="ChEBI" id="CHEBI:29105"/>
        <label>1</label>
    </ligand>
</feature>
<proteinExistence type="inferred from homology"/>
<dbReference type="AlphaFoldDB" id="A0A3N2B924"/>
<keyword evidence="4 11" id="KW-0677">Repeat</keyword>
<comment type="subunit">
    <text evidence="11">Homodimer.</text>
</comment>
<dbReference type="HAMAP" id="MF_01152">
    <property type="entry name" value="DnaJ"/>
    <property type="match status" value="1"/>
</dbReference>
<dbReference type="RefSeq" id="WP_123302435.1">
    <property type="nucleotide sequence ID" value="NZ_RKHK01000001.1"/>
</dbReference>
<feature type="binding site" evidence="11">
    <location>
        <position position="158"/>
    </location>
    <ligand>
        <name>Zn(2+)</name>
        <dbReference type="ChEBI" id="CHEBI:29105"/>
        <label>2</label>
    </ligand>
</feature>
<keyword evidence="7 11" id="KW-0346">Stress response</keyword>
<evidence type="ECO:0000256" key="5">
    <source>
        <dbReference type="ARBA" id="ARBA00022771"/>
    </source>
</evidence>
<feature type="domain" description="J" evidence="13">
    <location>
        <begin position="3"/>
        <end position="66"/>
    </location>
</feature>
<feature type="binding site" evidence="11">
    <location>
        <position position="187"/>
    </location>
    <ligand>
        <name>Zn(2+)</name>
        <dbReference type="ChEBI" id="CHEBI:29105"/>
        <label>2</label>
    </ligand>
</feature>
<dbReference type="Pfam" id="PF01556">
    <property type="entry name" value="DnaJ_C"/>
    <property type="match status" value="1"/>
</dbReference>
<evidence type="ECO:0000256" key="2">
    <source>
        <dbReference type="ARBA" id="ARBA00022705"/>
    </source>
</evidence>
<keyword evidence="8 11" id="KW-0143">Chaperone</keyword>
<reference evidence="15 16" key="1">
    <citation type="submission" date="2018-11" db="EMBL/GenBank/DDBJ databases">
        <title>Sequencing the genomes of 1000 actinobacteria strains.</title>
        <authorList>
            <person name="Klenk H.-P."/>
        </authorList>
    </citation>
    <scope>NUCLEOTIDE SEQUENCE [LARGE SCALE GENOMIC DNA]</scope>
    <source>
        <strain evidence="15 16">DSM 11294</strain>
    </source>
</reference>
<dbReference type="InterPro" id="IPR001623">
    <property type="entry name" value="DnaJ_domain"/>
</dbReference>
<name>A0A3N2B924_9MICO</name>
<comment type="caution">
    <text evidence="11">Lacks conserved residue(s) required for the propagation of feature annotation.</text>
</comment>
<dbReference type="Pfam" id="PF00684">
    <property type="entry name" value="DnaJ_CXXCXGXG"/>
    <property type="match status" value="1"/>
</dbReference>
<dbReference type="GO" id="GO:0005524">
    <property type="term" value="F:ATP binding"/>
    <property type="evidence" value="ECO:0007669"/>
    <property type="project" value="InterPro"/>
</dbReference>
<evidence type="ECO:0000256" key="11">
    <source>
        <dbReference type="HAMAP-Rule" id="MF_01152"/>
    </source>
</evidence>
<dbReference type="GO" id="GO:0051082">
    <property type="term" value="F:unfolded protein binding"/>
    <property type="evidence" value="ECO:0007669"/>
    <property type="project" value="UniProtKB-UniRule"/>
</dbReference>
<evidence type="ECO:0000256" key="12">
    <source>
        <dbReference type="PROSITE-ProRule" id="PRU00546"/>
    </source>
</evidence>
<dbReference type="Pfam" id="PF00226">
    <property type="entry name" value="DnaJ"/>
    <property type="match status" value="1"/>
</dbReference>
<dbReference type="PRINTS" id="PR00625">
    <property type="entry name" value="JDOMAIN"/>
</dbReference>
<dbReference type="NCBIfam" id="TIGR02349">
    <property type="entry name" value="DnaJ_bact"/>
    <property type="match status" value="1"/>
</dbReference>
<keyword evidence="3 11" id="KW-0479">Metal-binding</keyword>
<dbReference type="PROSITE" id="PS50076">
    <property type="entry name" value="DNAJ_2"/>
    <property type="match status" value="1"/>
</dbReference>
<comment type="caution">
    <text evidence="15">The sequence shown here is derived from an EMBL/GenBank/DDBJ whole genome shotgun (WGS) entry which is preliminary data.</text>
</comment>
<keyword evidence="16" id="KW-1185">Reference proteome</keyword>
<feature type="binding site" evidence="11">
    <location>
        <position position="141"/>
    </location>
    <ligand>
        <name>Zn(2+)</name>
        <dbReference type="ChEBI" id="CHEBI:29105"/>
        <label>1</label>
    </ligand>
</feature>
<dbReference type="InterPro" id="IPR002939">
    <property type="entry name" value="DnaJ_C"/>
</dbReference>
<evidence type="ECO:0000256" key="4">
    <source>
        <dbReference type="ARBA" id="ARBA00022737"/>
    </source>
</evidence>
<dbReference type="FunFam" id="2.10.230.10:FF:000002">
    <property type="entry name" value="Molecular chaperone DnaJ"/>
    <property type="match status" value="1"/>
</dbReference>
<dbReference type="GO" id="GO:0009408">
    <property type="term" value="P:response to heat"/>
    <property type="evidence" value="ECO:0007669"/>
    <property type="project" value="InterPro"/>
</dbReference>
<comment type="function">
    <text evidence="11">Participates actively in the response to hyperosmotic and heat shock by preventing the aggregation of stress-denatured proteins and by disaggregating proteins, also in an autonomous, DnaK-independent fashion. Unfolded proteins bind initially to DnaJ; upon interaction with the DnaJ-bound protein, DnaK hydrolyzes its bound ATP, resulting in the formation of a stable complex. GrpE releases ADP from DnaK; ATP binding to DnaK triggers the release of the substrate protein, thus completing the reaction cycle. Several rounds of ATP-dependent interactions between DnaJ, DnaK and GrpE are required for fully efficient folding. Also involved, together with DnaK and GrpE, in the DNA replication of plasmids through activation of initiation proteins.</text>
</comment>
<dbReference type="OrthoDB" id="9779889at2"/>
<keyword evidence="5 11" id="KW-0863">Zinc-finger</keyword>
<dbReference type="InterPro" id="IPR012724">
    <property type="entry name" value="DnaJ"/>
</dbReference>
<dbReference type="InterPro" id="IPR036869">
    <property type="entry name" value="J_dom_sf"/>
</dbReference>
<evidence type="ECO:0000256" key="6">
    <source>
        <dbReference type="ARBA" id="ARBA00022833"/>
    </source>
</evidence>
<dbReference type="SMART" id="SM00271">
    <property type="entry name" value="DnaJ"/>
    <property type="match status" value="1"/>
</dbReference>
<keyword evidence="6 11" id="KW-0862">Zinc</keyword>
<evidence type="ECO:0000259" key="13">
    <source>
        <dbReference type="PROSITE" id="PS50076"/>
    </source>
</evidence>
<feature type="binding site" evidence="11">
    <location>
        <position position="144"/>
    </location>
    <ligand>
        <name>Zn(2+)</name>
        <dbReference type="ChEBI" id="CHEBI:29105"/>
        <label>1</label>
    </ligand>
</feature>
<dbReference type="Gene3D" id="1.10.287.110">
    <property type="entry name" value="DnaJ domain"/>
    <property type="match status" value="1"/>
</dbReference>
<comment type="domain">
    <text evidence="11">The J domain is necessary and sufficient to stimulate DnaK ATPase activity. Zinc center 1 plays an important role in the autonomous, DnaK-independent chaperone activity of DnaJ. Zinc center 2 is essential for interaction with DnaK and for DnaJ activity.</text>
</comment>
<evidence type="ECO:0000256" key="10">
    <source>
        <dbReference type="ARBA" id="ARBA00067609"/>
    </source>
</evidence>
<feature type="binding site" evidence="11">
    <location>
        <position position="184"/>
    </location>
    <ligand>
        <name>Zn(2+)</name>
        <dbReference type="ChEBI" id="CHEBI:29105"/>
        <label>2</label>
    </ligand>
</feature>
<dbReference type="FunFam" id="2.60.260.20:FF:000005">
    <property type="entry name" value="Chaperone protein dnaJ 1, mitochondrial"/>
    <property type="match status" value="1"/>
</dbReference>
<evidence type="ECO:0000256" key="9">
    <source>
        <dbReference type="ARBA" id="ARBA00061004"/>
    </source>
</evidence>
<evidence type="ECO:0000256" key="7">
    <source>
        <dbReference type="ARBA" id="ARBA00023016"/>
    </source>
</evidence>
<dbReference type="Gene3D" id="2.10.230.10">
    <property type="entry name" value="Heat shock protein DnaJ, cysteine-rich domain"/>
    <property type="match status" value="1"/>
</dbReference>
<protein>
    <recommendedName>
        <fullName evidence="10 11">Chaperone protein DnaJ</fullName>
    </recommendedName>
</protein>
<dbReference type="PANTHER" id="PTHR43096:SF48">
    <property type="entry name" value="CHAPERONE PROTEIN DNAJ"/>
    <property type="match status" value="1"/>
</dbReference>